<protein>
    <submittedName>
        <fullName evidence="1">Uncharacterized protein</fullName>
    </submittedName>
</protein>
<proteinExistence type="predicted"/>
<dbReference type="AlphaFoldDB" id="A0A1V4KKY9"/>
<sequence>MVLWLQTDTQVNLQLTGQGPNDFTGLPCHRNGEFTGKQIILWDYNPKINFLFAHQVMTNPLPVTQITLVMTEIIMNLFHFEGQIILPLKP</sequence>
<keyword evidence="2" id="KW-1185">Reference proteome</keyword>
<comment type="caution">
    <text evidence="1">The sequence shown here is derived from an EMBL/GenBank/DDBJ whole genome shotgun (WGS) entry which is preliminary data.</text>
</comment>
<evidence type="ECO:0000313" key="1">
    <source>
        <dbReference type="EMBL" id="OPJ85122.1"/>
    </source>
</evidence>
<dbReference type="EMBL" id="LSYS01002950">
    <property type="protein sequence ID" value="OPJ85122.1"/>
    <property type="molecule type" value="Genomic_DNA"/>
</dbReference>
<name>A0A1V4KKY9_PATFA</name>
<evidence type="ECO:0000313" key="2">
    <source>
        <dbReference type="Proteomes" id="UP000190648"/>
    </source>
</evidence>
<gene>
    <name evidence="1" type="ORF">AV530_018149</name>
</gene>
<accession>A0A1V4KKY9</accession>
<dbReference type="Proteomes" id="UP000190648">
    <property type="component" value="Unassembled WGS sequence"/>
</dbReference>
<organism evidence="1 2">
    <name type="scientific">Patagioenas fasciata monilis</name>
    <dbReference type="NCBI Taxonomy" id="372326"/>
    <lineage>
        <taxon>Eukaryota</taxon>
        <taxon>Metazoa</taxon>
        <taxon>Chordata</taxon>
        <taxon>Craniata</taxon>
        <taxon>Vertebrata</taxon>
        <taxon>Euteleostomi</taxon>
        <taxon>Archelosauria</taxon>
        <taxon>Archosauria</taxon>
        <taxon>Dinosauria</taxon>
        <taxon>Saurischia</taxon>
        <taxon>Theropoda</taxon>
        <taxon>Coelurosauria</taxon>
        <taxon>Aves</taxon>
        <taxon>Neognathae</taxon>
        <taxon>Neoaves</taxon>
        <taxon>Columbimorphae</taxon>
        <taxon>Columbiformes</taxon>
        <taxon>Columbidae</taxon>
        <taxon>Patagioenas</taxon>
    </lineage>
</organism>
<reference evidence="1 2" key="1">
    <citation type="submission" date="2016-02" db="EMBL/GenBank/DDBJ databases">
        <title>Band-tailed pigeon sequencing and assembly.</title>
        <authorList>
            <person name="Soares A.E."/>
            <person name="Novak B.J."/>
            <person name="Rice E.S."/>
            <person name="O'Connell B."/>
            <person name="Chang D."/>
            <person name="Weber S."/>
            <person name="Shapiro B."/>
        </authorList>
    </citation>
    <scope>NUCLEOTIDE SEQUENCE [LARGE SCALE GENOMIC DNA]</scope>
    <source>
        <strain evidence="1">BTP2013</strain>
        <tissue evidence="1">Blood</tissue>
    </source>
</reference>